<dbReference type="EnsemblMetazoa" id="CJA25523.1">
    <property type="protein sequence ID" value="CJA25523.1"/>
    <property type="gene ID" value="WBGene00181095"/>
</dbReference>
<reference evidence="2" key="2">
    <citation type="submission" date="2022-06" db="UniProtKB">
        <authorList>
            <consortium name="EnsemblMetazoa"/>
        </authorList>
    </citation>
    <scope>IDENTIFICATION</scope>
    <source>
        <strain evidence="2">DF5081</strain>
    </source>
</reference>
<proteinExistence type="predicted"/>
<protein>
    <submittedName>
        <fullName evidence="2">Uncharacterized protein</fullName>
    </submittedName>
</protein>
<dbReference type="Proteomes" id="UP000005237">
    <property type="component" value="Unassembled WGS sequence"/>
</dbReference>
<feature type="transmembrane region" description="Helical" evidence="1">
    <location>
        <begin position="66"/>
        <end position="87"/>
    </location>
</feature>
<keyword evidence="1" id="KW-0472">Membrane</keyword>
<organism evidence="2 3">
    <name type="scientific">Caenorhabditis japonica</name>
    <dbReference type="NCBI Taxonomy" id="281687"/>
    <lineage>
        <taxon>Eukaryota</taxon>
        <taxon>Metazoa</taxon>
        <taxon>Ecdysozoa</taxon>
        <taxon>Nematoda</taxon>
        <taxon>Chromadorea</taxon>
        <taxon>Rhabditida</taxon>
        <taxon>Rhabditina</taxon>
        <taxon>Rhabditomorpha</taxon>
        <taxon>Rhabditoidea</taxon>
        <taxon>Rhabditidae</taxon>
        <taxon>Peloderinae</taxon>
        <taxon>Caenorhabditis</taxon>
    </lineage>
</organism>
<keyword evidence="3" id="KW-1185">Reference proteome</keyword>
<reference evidence="3" key="1">
    <citation type="submission" date="2010-08" db="EMBL/GenBank/DDBJ databases">
        <authorList>
            <consortium name="Caenorhabditis japonica Sequencing Consortium"/>
            <person name="Wilson R.K."/>
        </authorList>
    </citation>
    <scope>NUCLEOTIDE SEQUENCE [LARGE SCALE GENOMIC DNA]</scope>
    <source>
        <strain evidence="3">DF5081</strain>
    </source>
</reference>
<keyword evidence="1" id="KW-1133">Transmembrane helix</keyword>
<evidence type="ECO:0000313" key="3">
    <source>
        <dbReference type="Proteomes" id="UP000005237"/>
    </source>
</evidence>
<dbReference type="AlphaFoldDB" id="A0A8R1E662"/>
<sequence>MTFQTPNQTAIIDFVRVVLNENCETSRRRLLWFKMFNSRRVVQDNDHTEYKFQKEVVGVTLTRTELTLVLTMYIAAVIILVVVFEMLKPSISAHIMGSN</sequence>
<evidence type="ECO:0000313" key="2">
    <source>
        <dbReference type="EnsemblMetazoa" id="CJA25523.1"/>
    </source>
</evidence>
<name>A0A8R1E662_CAEJA</name>
<accession>A0A8R1E662</accession>
<keyword evidence="1" id="KW-0812">Transmembrane</keyword>
<evidence type="ECO:0000256" key="1">
    <source>
        <dbReference type="SAM" id="Phobius"/>
    </source>
</evidence>